<dbReference type="KEGG" id="muo:115471811"/>
<gene>
    <name evidence="3 4" type="primary">PPP1R17</name>
</gene>
<organism evidence="2 4">
    <name type="scientific">Microcaecilia unicolor</name>
    <dbReference type="NCBI Taxonomy" id="1415580"/>
    <lineage>
        <taxon>Eukaryota</taxon>
        <taxon>Metazoa</taxon>
        <taxon>Chordata</taxon>
        <taxon>Craniata</taxon>
        <taxon>Vertebrata</taxon>
        <taxon>Euteleostomi</taxon>
        <taxon>Amphibia</taxon>
        <taxon>Gymnophiona</taxon>
        <taxon>Siphonopidae</taxon>
        <taxon>Microcaecilia</taxon>
    </lineage>
</organism>
<reference evidence="3 4" key="1">
    <citation type="submission" date="2025-04" db="UniProtKB">
        <authorList>
            <consortium name="RefSeq"/>
        </authorList>
    </citation>
    <scope>IDENTIFICATION</scope>
</reference>
<evidence type="ECO:0000313" key="2">
    <source>
        <dbReference type="Proteomes" id="UP000515156"/>
    </source>
</evidence>
<dbReference type="PANTHER" id="PTHR15387:SF0">
    <property type="entry name" value="PROTEIN PHOSPHATASE 1 REGULATORY SUBUNIT 17"/>
    <property type="match status" value="1"/>
</dbReference>
<evidence type="ECO:0000313" key="3">
    <source>
        <dbReference type="RefSeq" id="XP_030061513.1"/>
    </source>
</evidence>
<feature type="region of interest" description="Disordered" evidence="1">
    <location>
        <begin position="37"/>
        <end position="125"/>
    </location>
</feature>
<feature type="compositionally biased region" description="Polar residues" evidence="1">
    <location>
        <begin position="39"/>
        <end position="53"/>
    </location>
</feature>
<proteinExistence type="predicted"/>
<dbReference type="RefSeq" id="XP_030061521.1">
    <property type="nucleotide sequence ID" value="XM_030205661.1"/>
</dbReference>
<dbReference type="AlphaFoldDB" id="A0A6P7Y9A1"/>
<accession>A0A6P7Y9A1</accession>
<dbReference type="CTD" id="10842"/>
<dbReference type="PANTHER" id="PTHR15387">
    <property type="entry name" value="PROTEIN PHOSPHATASE 1 REGULATORY SUBUNIT 17"/>
    <property type="match status" value="1"/>
</dbReference>
<dbReference type="InterPro" id="IPR033242">
    <property type="entry name" value="PPP1R17"/>
</dbReference>
<dbReference type="OrthoDB" id="9877987at2759"/>
<name>A0A6P7Y9A1_9AMPH</name>
<dbReference type="GeneID" id="115471811"/>
<sequence length="153" mass="17429">MSTECVHLADPPEDRLDKKDQCSSLLDDLSEQLIKNCDVESNQRTSKNFQNPDQELKKPKRKDTPALPMPPFIPSTFPDSERQTRICNTQMNPQKGKVSPDSQSSEEQLKKPRRKDTPALHLPPLISGGKLLKIENRTTIVEVEEKDREKNPV</sequence>
<dbReference type="RefSeq" id="XP_030061513.1">
    <property type="nucleotide sequence ID" value="XM_030205653.1"/>
</dbReference>
<feature type="compositionally biased region" description="Basic and acidic residues" evidence="1">
    <location>
        <begin position="107"/>
        <end position="118"/>
    </location>
</feature>
<dbReference type="GO" id="GO:0004865">
    <property type="term" value="F:protein serine/threonine phosphatase inhibitor activity"/>
    <property type="evidence" value="ECO:0007669"/>
    <property type="project" value="TreeGrafter"/>
</dbReference>
<dbReference type="Proteomes" id="UP000515156">
    <property type="component" value="Chromosome 1"/>
</dbReference>
<protein>
    <submittedName>
        <fullName evidence="3 4">Protein phosphatase 1 regulatory subunit 17 isoform X1</fullName>
    </submittedName>
</protein>
<evidence type="ECO:0000256" key="1">
    <source>
        <dbReference type="SAM" id="MobiDB-lite"/>
    </source>
</evidence>
<evidence type="ECO:0000313" key="4">
    <source>
        <dbReference type="RefSeq" id="XP_030061521.1"/>
    </source>
</evidence>
<keyword evidence="2" id="KW-1185">Reference proteome</keyword>